<feature type="transmembrane region" description="Helical" evidence="1">
    <location>
        <begin position="326"/>
        <end position="347"/>
    </location>
</feature>
<feature type="transmembrane region" description="Helical" evidence="1">
    <location>
        <begin position="238"/>
        <end position="258"/>
    </location>
</feature>
<reference evidence="2" key="1">
    <citation type="submission" date="2022-03" db="EMBL/GenBank/DDBJ databases">
        <authorList>
            <person name="Martin C."/>
        </authorList>
    </citation>
    <scope>NUCLEOTIDE SEQUENCE</scope>
</reference>
<dbReference type="OrthoDB" id="330047at2759"/>
<keyword evidence="3" id="KW-1185">Reference proteome</keyword>
<dbReference type="SUPFAM" id="SSF103473">
    <property type="entry name" value="MFS general substrate transporter"/>
    <property type="match status" value="1"/>
</dbReference>
<feature type="transmembrane region" description="Helical" evidence="1">
    <location>
        <begin position="13"/>
        <end position="34"/>
    </location>
</feature>
<dbReference type="Proteomes" id="UP000749559">
    <property type="component" value="Unassembled WGS sequence"/>
</dbReference>
<keyword evidence="1" id="KW-0472">Membrane</keyword>
<name>A0A8S4Q634_OWEFU</name>
<evidence type="ECO:0000256" key="1">
    <source>
        <dbReference type="SAM" id="Phobius"/>
    </source>
</evidence>
<dbReference type="AlphaFoldDB" id="A0A8S4Q634"/>
<dbReference type="PANTHER" id="PTHR20765">
    <property type="entry name" value="SOLUTE CARRIER FAMILY 43 MEMBER 3-RELATED"/>
    <property type="match status" value="1"/>
</dbReference>
<dbReference type="InterPro" id="IPR027197">
    <property type="entry name" value="SLC43A3"/>
</dbReference>
<dbReference type="InterPro" id="IPR036259">
    <property type="entry name" value="MFS_trans_sf"/>
</dbReference>
<gene>
    <name evidence="2" type="ORF">OFUS_LOCUS25156</name>
</gene>
<dbReference type="PANTHER" id="PTHR20765:SF1">
    <property type="entry name" value="EQUILIBRATIVE NUCLEOBASE TRANSPORTER 1"/>
    <property type="match status" value="1"/>
</dbReference>
<keyword evidence="1" id="KW-0812">Transmembrane</keyword>
<dbReference type="Pfam" id="PF07690">
    <property type="entry name" value="MFS_1"/>
    <property type="match status" value="1"/>
</dbReference>
<feature type="transmembrane region" description="Helical" evidence="1">
    <location>
        <begin position="462"/>
        <end position="484"/>
    </location>
</feature>
<dbReference type="EMBL" id="CAIIXF020000012">
    <property type="protein sequence ID" value="CAH1801359.1"/>
    <property type="molecule type" value="Genomic_DNA"/>
</dbReference>
<evidence type="ECO:0008006" key="4">
    <source>
        <dbReference type="Google" id="ProtNLM"/>
    </source>
</evidence>
<feature type="transmembrane region" description="Helical" evidence="1">
    <location>
        <begin position="122"/>
        <end position="142"/>
    </location>
</feature>
<evidence type="ECO:0000313" key="2">
    <source>
        <dbReference type="EMBL" id="CAH1801359.1"/>
    </source>
</evidence>
<keyword evidence="1" id="KW-1133">Transmembrane helix</keyword>
<dbReference type="GO" id="GO:0022857">
    <property type="term" value="F:transmembrane transporter activity"/>
    <property type="evidence" value="ECO:0007669"/>
    <property type="project" value="InterPro"/>
</dbReference>
<organism evidence="2 3">
    <name type="scientific">Owenia fusiformis</name>
    <name type="common">Polychaete worm</name>
    <dbReference type="NCBI Taxonomy" id="6347"/>
    <lineage>
        <taxon>Eukaryota</taxon>
        <taxon>Metazoa</taxon>
        <taxon>Spiralia</taxon>
        <taxon>Lophotrochozoa</taxon>
        <taxon>Annelida</taxon>
        <taxon>Polychaeta</taxon>
        <taxon>Sedentaria</taxon>
        <taxon>Canalipalpata</taxon>
        <taxon>Sabellida</taxon>
        <taxon>Oweniida</taxon>
        <taxon>Oweniidae</taxon>
        <taxon>Owenia</taxon>
    </lineage>
</organism>
<feature type="transmembrane region" description="Helical" evidence="1">
    <location>
        <begin position="368"/>
        <end position="385"/>
    </location>
</feature>
<feature type="transmembrane region" description="Helical" evidence="1">
    <location>
        <begin position="174"/>
        <end position="197"/>
    </location>
</feature>
<feature type="transmembrane region" description="Helical" evidence="1">
    <location>
        <begin position="405"/>
        <end position="426"/>
    </location>
</feature>
<dbReference type="InterPro" id="IPR011701">
    <property type="entry name" value="MFS"/>
</dbReference>
<feature type="transmembrane region" description="Helical" evidence="1">
    <location>
        <begin position="433"/>
        <end position="456"/>
    </location>
</feature>
<dbReference type="Gene3D" id="1.20.1250.20">
    <property type="entry name" value="MFS general substrate transporter like domains"/>
    <property type="match status" value="1"/>
</dbReference>
<feature type="transmembrane region" description="Helical" evidence="1">
    <location>
        <begin position="496"/>
        <end position="519"/>
    </location>
</feature>
<accession>A0A8S4Q634</accession>
<comment type="caution">
    <text evidence="2">The sequence shown here is derived from an EMBL/GenBank/DDBJ whole genome shotgun (WGS) entry which is preliminary data.</text>
</comment>
<feature type="transmembrane region" description="Helical" evidence="1">
    <location>
        <begin position="209"/>
        <end position="226"/>
    </location>
</feature>
<proteinExistence type="predicted"/>
<protein>
    <recommendedName>
        <fullName evidence="4">Solute carrier family 43 member 3</fullName>
    </recommendedName>
</protein>
<evidence type="ECO:0000313" key="3">
    <source>
        <dbReference type="Proteomes" id="UP000749559"/>
    </source>
</evidence>
<sequence>MSGNGTWRYAVKFIWTLLECFFFSGILYGWTFLIPVLKENGFFSDFCNANVSIDSIELEQQDSVALHVNSNASNDRTTDRYSSIGKRSADDDRPECDDLLYYYDEEVKVYPKCDEQDIQLKLTGQIAVNVMFLLAFPLGYLFDQIGTLKVRVITISLFTAATLTMSFTSKDQPWLLYISTCCQATSGYLILLTNIQVSHVFPCRRYTVVGFYVGAFHASGLLLLFTKETFLDGMNIQSSFMFMTVSIIPMVINTVAILPKWHIPWPPSVNHCIFRGSIMSLQSPEGEPKESDRFRVKSGTEDSQVKKRVSALEARVLCSPLFIGHSGWFCLLYTVAMTTGSIMPYFLRRASGHRIVKGFRYVSEEKDILIQMLGLLVSPALGVMIDRGTSKCQNILEIKKKTQTNFIMASSFVLLLATSMGLFSLLPSIHIHYIIVVLNAILKPTLLTANMCFVTIFYSEGIFGSILGLTLFLGSIFSTLQYLIEHHVVRNLLFGDTFFVHVSLCLLSLTCLFHPWLIWKHTINPTNDVILSLQRLTNEEQQDLNPDAIVTVDESATEPRRHRAIEEA</sequence>